<keyword evidence="10 12" id="KW-0408">Iron</keyword>
<gene>
    <name evidence="14" type="ORF">GCM10009809_21270</name>
</gene>
<keyword evidence="7 12" id="KW-0479">Metal-binding</keyword>
<evidence type="ECO:0000256" key="8">
    <source>
        <dbReference type="ARBA" id="ARBA00022982"/>
    </source>
</evidence>
<feature type="transmembrane region" description="Helical" evidence="12">
    <location>
        <begin position="148"/>
        <end position="171"/>
    </location>
</feature>
<feature type="region of interest" description="Disordered" evidence="13">
    <location>
        <begin position="419"/>
        <end position="450"/>
    </location>
</feature>
<feature type="transmembrane region" description="Helical" evidence="12">
    <location>
        <begin position="197"/>
        <end position="223"/>
    </location>
</feature>
<keyword evidence="5 12" id="KW-0349">Heme</keyword>
<evidence type="ECO:0000256" key="1">
    <source>
        <dbReference type="ARBA" id="ARBA00004651"/>
    </source>
</evidence>
<accession>A0ABP4VJJ1</accession>
<sequence length="461" mass="48740">MFSEPQNSAAGRSSVAPMTTVDAARLQFALLAGTHFLFVLVTLGLGPVVAVFQTRWALARTPERREVFERATRFWGQLYLVNYALGIAAGIVMELQLGLNFPGLLDVAGGVFGAPLVIETMAAFFLESTFLGLWVFGWHVLPRALHTLAFWLVVVTGYVSAFTVMVANGFLRNPVGFAMDDGVARVTDVGALVTNPAAILSSLHVVGACLMAGGFLLVGVGAWHLRRAPSRLAGVVDAGLPGAVMSPENELWRRSMRTGVVTGTIGAFLAIGFGFGQFAYLQDVPSGDDPPVVGIAYAVMQGVAFLTFLVGCVLLLLFAGNALFRMWRPLRRGLYGTLVALLPVPFLTALLGWVAREVGRQPWAIAGVLRTEDAVTDAPAGQVVASLVVLVGVMLVLAVADWTVMTRLARRGAERLALGSPPGEALRDLDPPSGPPPGAPGATAGRAEGHDLELLTFGGTR</sequence>
<evidence type="ECO:0000256" key="7">
    <source>
        <dbReference type="ARBA" id="ARBA00022723"/>
    </source>
</evidence>
<feature type="transmembrane region" description="Helical" evidence="12">
    <location>
        <begin position="28"/>
        <end position="53"/>
    </location>
</feature>
<keyword evidence="4 12" id="KW-1003">Cell membrane</keyword>
<dbReference type="PIRSF" id="PIRSF006446">
    <property type="entry name" value="Cyt_quinol_oxidase_1"/>
    <property type="match status" value="1"/>
</dbReference>
<evidence type="ECO:0000256" key="13">
    <source>
        <dbReference type="SAM" id="MobiDB-lite"/>
    </source>
</evidence>
<keyword evidence="15" id="KW-1185">Reference proteome</keyword>
<dbReference type="EMBL" id="BAAAPM010000003">
    <property type="protein sequence ID" value="GAA1725243.1"/>
    <property type="molecule type" value="Genomic_DNA"/>
</dbReference>
<organism evidence="14 15">
    <name type="scientific">Isoptericola hypogeus</name>
    <dbReference type="NCBI Taxonomy" id="300179"/>
    <lineage>
        <taxon>Bacteria</taxon>
        <taxon>Bacillati</taxon>
        <taxon>Actinomycetota</taxon>
        <taxon>Actinomycetes</taxon>
        <taxon>Micrococcales</taxon>
        <taxon>Promicromonosporaceae</taxon>
        <taxon>Isoptericola</taxon>
    </lineage>
</organism>
<feature type="transmembrane region" description="Helical" evidence="12">
    <location>
        <begin position="334"/>
        <end position="355"/>
    </location>
</feature>
<feature type="transmembrane region" description="Helical" evidence="12">
    <location>
        <begin position="292"/>
        <end position="322"/>
    </location>
</feature>
<comment type="caution">
    <text evidence="14">The sequence shown here is derived from an EMBL/GenBank/DDBJ whole genome shotgun (WGS) entry which is preliminary data.</text>
</comment>
<feature type="transmembrane region" description="Helical" evidence="12">
    <location>
        <begin position="74"/>
        <end position="92"/>
    </location>
</feature>
<keyword evidence="11 12" id="KW-0472">Membrane</keyword>
<evidence type="ECO:0000256" key="4">
    <source>
        <dbReference type="ARBA" id="ARBA00022475"/>
    </source>
</evidence>
<evidence type="ECO:0000313" key="14">
    <source>
        <dbReference type="EMBL" id="GAA1725243.1"/>
    </source>
</evidence>
<comment type="subcellular location">
    <subcellularLocation>
        <location evidence="1">Cell membrane</location>
        <topology evidence="1">Multi-pass membrane protein</topology>
    </subcellularLocation>
</comment>
<evidence type="ECO:0000256" key="12">
    <source>
        <dbReference type="PIRNR" id="PIRNR006446"/>
    </source>
</evidence>
<evidence type="ECO:0000256" key="3">
    <source>
        <dbReference type="ARBA" id="ARBA00022448"/>
    </source>
</evidence>
<dbReference type="Proteomes" id="UP001501138">
    <property type="component" value="Unassembled WGS sequence"/>
</dbReference>
<dbReference type="Pfam" id="PF01654">
    <property type="entry name" value="Cyt_bd_oxida_I"/>
    <property type="match status" value="2"/>
</dbReference>
<evidence type="ECO:0000256" key="9">
    <source>
        <dbReference type="ARBA" id="ARBA00022989"/>
    </source>
</evidence>
<name>A0ABP4VJJ1_9MICO</name>
<keyword evidence="8 12" id="KW-0249">Electron transport</keyword>
<evidence type="ECO:0000256" key="10">
    <source>
        <dbReference type="ARBA" id="ARBA00023004"/>
    </source>
</evidence>
<keyword evidence="3 12" id="KW-0813">Transport</keyword>
<proteinExistence type="inferred from homology"/>
<evidence type="ECO:0000256" key="6">
    <source>
        <dbReference type="ARBA" id="ARBA00022692"/>
    </source>
</evidence>
<dbReference type="PANTHER" id="PTHR30365:SF14">
    <property type="entry name" value="CYTOCHROME BD MENAQUINOL OXIDASE SUBUNIT I-RELATED"/>
    <property type="match status" value="1"/>
</dbReference>
<dbReference type="PANTHER" id="PTHR30365">
    <property type="entry name" value="CYTOCHROME D UBIQUINOL OXIDASE"/>
    <property type="match status" value="1"/>
</dbReference>
<evidence type="ECO:0000313" key="15">
    <source>
        <dbReference type="Proteomes" id="UP001501138"/>
    </source>
</evidence>
<keyword evidence="9 12" id="KW-1133">Transmembrane helix</keyword>
<dbReference type="InterPro" id="IPR002585">
    <property type="entry name" value="Cyt-d_ubiquinol_oxidase_su_1"/>
</dbReference>
<evidence type="ECO:0000256" key="5">
    <source>
        <dbReference type="ARBA" id="ARBA00022617"/>
    </source>
</evidence>
<feature type="transmembrane region" description="Helical" evidence="12">
    <location>
        <begin position="383"/>
        <end position="405"/>
    </location>
</feature>
<protein>
    <submittedName>
        <fullName evidence="14">Cytochrome ubiquinol oxidase subunit I</fullName>
    </submittedName>
</protein>
<feature type="transmembrane region" description="Helical" evidence="12">
    <location>
        <begin position="260"/>
        <end position="280"/>
    </location>
</feature>
<comment type="similarity">
    <text evidence="2 12">Belongs to the cytochrome ubiquinol oxidase subunit 1 family.</text>
</comment>
<feature type="transmembrane region" description="Helical" evidence="12">
    <location>
        <begin position="112"/>
        <end position="136"/>
    </location>
</feature>
<evidence type="ECO:0000256" key="2">
    <source>
        <dbReference type="ARBA" id="ARBA00009819"/>
    </source>
</evidence>
<reference evidence="15" key="1">
    <citation type="journal article" date="2019" name="Int. J. Syst. Evol. Microbiol.">
        <title>The Global Catalogue of Microorganisms (GCM) 10K type strain sequencing project: providing services to taxonomists for standard genome sequencing and annotation.</title>
        <authorList>
            <consortium name="The Broad Institute Genomics Platform"/>
            <consortium name="The Broad Institute Genome Sequencing Center for Infectious Disease"/>
            <person name="Wu L."/>
            <person name="Ma J."/>
        </authorList>
    </citation>
    <scope>NUCLEOTIDE SEQUENCE [LARGE SCALE GENOMIC DNA]</scope>
    <source>
        <strain evidence="15">JCM 15589</strain>
    </source>
</reference>
<evidence type="ECO:0000256" key="11">
    <source>
        <dbReference type="ARBA" id="ARBA00023136"/>
    </source>
</evidence>
<keyword evidence="6 12" id="KW-0812">Transmembrane</keyword>